<accession>A0A4P9YA35</accession>
<protein>
    <submittedName>
        <fullName evidence="2">Uncharacterized protein</fullName>
    </submittedName>
</protein>
<name>A0A4P9YA35_ROZAC</name>
<feature type="region of interest" description="Disordered" evidence="1">
    <location>
        <begin position="191"/>
        <end position="210"/>
    </location>
</feature>
<dbReference type="EMBL" id="ML007029">
    <property type="protein sequence ID" value="RKP16083.1"/>
    <property type="molecule type" value="Genomic_DNA"/>
</dbReference>
<feature type="compositionally biased region" description="Basic and acidic residues" evidence="1">
    <location>
        <begin position="191"/>
        <end position="202"/>
    </location>
</feature>
<dbReference type="Proteomes" id="UP000281549">
    <property type="component" value="Unassembled WGS sequence"/>
</dbReference>
<dbReference type="PANTHER" id="PTHR33129:SF1">
    <property type="entry name" value="ATP-BINDING PROTEIN"/>
    <property type="match status" value="1"/>
</dbReference>
<evidence type="ECO:0000313" key="2">
    <source>
        <dbReference type="EMBL" id="RKP16083.1"/>
    </source>
</evidence>
<organism evidence="2 3">
    <name type="scientific">Rozella allomycis (strain CSF55)</name>
    <dbReference type="NCBI Taxonomy" id="988480"/>
    <lineage>
        <taxon>Eukaryota</taxon>
        <taxon>Fungi</taxon>
        <taxon>Fungi incertae sedis</taxon>
        <taxon>Cryptomycota</taxon>
        <taxon>Cryptomycota incertae sedis</taxon>
        <taxon>Rozella</taxon>
    </lineage>
</organism>
<proteinExistence type="predicted"/>
<gene>
    <name evidence="2" type="ORF">ROZALSC1DRAFT_25686</name>
</gene>
<reference evidence="3" key="1">
    <citation type="journal article" date="2018" name="Nat. Microbiol.">
        <title>Leveraging single-cell genomics to expand the fungal tree of life.</title>
        <authorList>
            <person name="Ahrendt S.R."/>
            <person name="Quandt C.A."/>
            <person name="Ciobanu D."/>
            <person name="Clum A."/>
            <person name="Salamov A."/>
            <person name="Andreopoulos B."/>
            <person name="Cheng J.F."/>
            <person name="Woyke T."/>
            <person name="Pelin A."/>
            <person name="Henrissat B."/>
            <person name="Reynolds N.K."/>
            <person name="Benny G.L."/>
            <person name="Smith M.E."/>
            <person name="James T.Y."/>
            <person name="Grigoriev I.V."/>
        </authorList>
    </citation>
    <scope>NUCLEOTIDE SEQUENCE [LARGE SCALE GENOMIC DNA]</scope>
    <source>
        <strain evidence="3">CSF55</strain>
    </source>
</reference>
<dbReference type="AlphaFoldDB" id="A0A4P9YA35"/>
<dbReference type="PANTHER" id="PTHR33129">
    <property type="entry name" value="PROTEIN KINASE DOMAIN-CONTAINING PROTEIN-RELATED"/>
    <property type="match status" value="1"/>
</dbReference>
<evidence type="ECO:0000256" key="1">
    <source>
        <dbReference type="SAM" id="MobiDB-lite"/>
    </source>
</evidence>
<evidence type="ECO:0000313" key="3">
    <source>
        <dbReference type="Proteomes" id="UP000281549"/>
    </source>
</evidence>
<sequence>MINVREWVPSTCYSIIPVTEDFLVYRLEFSSTFASDIALQIIMTRRRNEALRLYNFITDSSVGSGFRGQLFESFCHYIFSRTNVFKIRELHQGNEPNQVTVSESTISSMISNVDNLKSSIKSYSTSFKTMFHCHPFRKSATRVDKFKTMDIHEWNKFVQDIERIIQSQNKSFSETIETLTTIVEEIFKDKTNKGQQKEKMDQQEENIDQQTQEEVRIQNNSETGECEFVIPSNLSVDFFNNLDECQKKNIYYTPRKVNIPVIDALVGKYFIQFTVSKEHAYKQKNLNELLKKRNADSIIFVVPDHLFHDFPYQVPKNEVVVSEDTGDDNQDDNKQDIVIQNEDIDTGNDNGSTNSRNATSLYQQNTKKIKNDETIPIFKQYVIGVDLGNYEESFNPLDIDKFDNQ</sequence>
<dbReference type="InterPro" id="IPR052980">
    <property type="entry name" value="Crinkler_effector"/>
</dbReference>